<dbReference type="PROSITE" id="PS51217">
    <property type="entry name" value="UVRD_HELICASE_CTER"/>
    <property type="match status" value="1"/>
</dbReference>
<evidence type="ECO:0000256" key="8">
    <source>
        <dbReference type="ARBA" id="ARBA00023235"/>
    </source>
</evidence>
<evidence type="ECO:0000256" key="2">
    <source>
        <dbReference type="ARBA" id="ARBA00022705"/>
    </source>
</evidence>
<gene>
    <name evidence="11" type="primary">rep</name>
    <name evidence="15" type="ORF">MB824_10215</name>
</gene>
<dbReference type="InterPro" id="IPR013986">
    <property type="entry name" value="DExx_box_DNA_helicase_dom_sf"/>
</dbReference>
<dbReference type="Gene3D" id="1.10.486.10">
    <property type="entry name" value="PCRA, domain 4"/>
    <property type="match status" value="1"/>
</dbReference>
<evidence type="ECO:0000259" key="14">
    <source>
        <dbReference type="PROSITE" id="PS51217"/>
    </source>
</evidence>
<evidence type="ECO:0000259" key="13">
    <source>
        <dbReference type="PROSITE" id="PS51198"/>
    </source>
</evidence>
<keyword evidence="2 11" id="KW-0235">DNA replication</keyword>
<keyword evidence="6 11" id="KW-0067">ATP-binding</keyword>
<dbReference type="RefSeq" id="WP_238748420.1">
    <property type="nucleotide sequence ID" value="NZ_JAKOOW010000037.1"/>
</dbReference>
<dbReference type="PANTHER" id="PTHR11070">
    <property type="entry name" value="UVRD / RECB / PCRA DNA HELICASE FAMILY MEMBER"/>
    <property type="match status" value="1"/>
</dbReference>
<evidence type="ECO:0000256" key="9">
    <source>
        <dbReference type="ARBA" id="ARBA00034617"/>
    </source>
</evidence>
<dbReference type="Gene3D" id="1.10.10.160">
    <property type="match status" value="1"/>
</dbReference>
<comment type="catalytic activity">
    <reaction evidence="10 11">
        <text>ATP + H2O = ADP + phosphate + H(+)</text>
        <dbReference type="Rhea" id="RHEA:13065"/>
        <dbReference type="ChEBI" id="CHEBI:15377"/>
        <dbReference type="ChEBI" id="CHEBI:15378"/>
        <dbReference type="ChEBI" id="CHEBI:30616"/>
        <dbReference type="ChEBI" id="CHEBI:43474"/>
        <dbReference type="ChEBI" id="CHEBI:456216"/>
        <dbReference type="EC" id="5.6.2.4"/>
    </reaction>
</comment>
<sequence length="667" mass="74734">MKLNERQLEAVRYLGGPLFVLAGAGSGKTRVITEKIAYMITGAGYAPQHIAAITFTNKAAKEMQERIGAMLGKGQTRGLTVSTFHSLGMRMLREEAAHADYKTNFSILDASDSGRIVSELLGSSGREQVFKAQHQISLWKNELATPEQAFQAAGDEWQQHIARVYASYQETLGHYQAVDFDDLIRLPVLLLEQNSDLRLKWQRRLRYLLVDECQDTNACQYRLLRQLTGLEGMFTAVGDDDQSIYAWRGADMENLRLLQQDYPQIKVVKLEQNYRSAGRILRVANQVIANNPKLFAKTLWSQLGEGDPVKVVACSSEENEAEYVAGEIARMKLAGGDKARYADFAVLYRGNHQSRPFETALRQAHIPYRVSGGQSFFDKAEIKDILAYMRLLANSSDDPAFLRAATTPRRGIGDTTLGRLNHYAKIHGCSLFQAASQPEALAELNAKSRDTLQSFAALIDGFRRRAAKEDAGSLIRELLDTIGYENHLYQSEESSRAAESRWRNVEDLADWLERKGSEGKNLIELSQTIALITLLEGRDDAETDAVTLSTLHASKGLEYPQVFLVGCEEGLFPHAESLEEGNLEEERRLMYVGITRAKWRLTLTHCTKRKRQGSWQFPEPSRFIDEMPQDDLDILGRKGGKPIVSKAEGISRLQSMKAMLDSKIGGS</sequence>
<evidence type="ECO:0000256" key="10">
    <source>
        <dbReference type="ARBA" id="ARBA00048988"/>
    </source>
</evidence>
<evidence type="ECO:0000256" key="11">
    <source>
        <dbReference type="HAMAP-Rule" id="MF_01920"/>
    </source>
</evidence>
<dbReference type="CDD" id="cd18807">
    <property type="entry name" value="SF1_C_UvrD"/>
    <property type="match status" value="1"/>
</dbReference>
<protein>
    <recommendedName>
        <fullName evidence="11">ATP-dependent DNA helicase Rep</fullName>
        <ecNumber evidence="11">5.6.2.4</ecNumber>
    </recommendedName>
    <alternativeName>
        <fullName evidence="11">DNA 3'-5' helicase Rep</fullName>
    </alternativeName>
</protein>
<proteinExistence type="inferred from homology"/>
<evidence type="ECO:0000256" key="5">
    <source>
        <dbReference type="ARBA" id="ARBA00022806"/>
    </source>
</evidence>
<evidence type="ECO:0000313" key="16">
    <source>
        <dbReference type="Proteomes" id="UP001298424"/>
    </source>
</evidence>
<evidence type="ECO:0000256" key="1">
    <source>
        <dbReference type="ARBA" id="ARBA00009922"/>
    </source>
</evidence>
<dbReference type="PANTHER" id="PTHR11070:SF64">
    <property type="entry name" value="ATP-DEPENDENT DNA HELICASE REP"/>
    <property type="match status" value="1"/>
</dbReference>
<name>A0ABS9NPY9_9NEIS</name>
<comment type="subunit">
    <text evidence="11">Homodimer.</text>
</comment>
<feature type="domain" description="UvrD-like helicase C-terminal" evidence="14">
    <location>
        <begin position="278"/>
        <end position="556"/>
    </location>
</feature>
<evidence type="ECO:0000256" key="7">
    <source>
        <dbReference type="ARBA" id="ARBA00023125"/>
    </source>
</evidence>
<keyword evidence="8 11" id="KW-0413">Isomerase</keyword>
<evidence type="ECO:0000256" key="6">
    <source>
        <dbReference type="ARBA" id="ARBA00022840"/>
    </source>
</evidence>
<dbReference type="HAMAP" id="MF_01920">
    <property type="entry name" value="Helicase_Rep"/>
    <property type="match status" value="1"/>
</dbReference>
<keyword evidence="16" id="KW-1185">Reference proteome</keyword>
<keyword evidence="5 11" id="KW-0347">Helicase</keyword>
<feature type="binding site" evidence="12">
    <location>
        <begin position="22"/>
        <end position="29"/>
    </location>
    <ligand>
        <name>ATP</name>
        <dbReference type="ChEBI" id="CHEBI:30616"/>
    </ligand>
</feature>
<evidence type="ECO:0000256" key="4">
    <source>
        <dbReference type="ARBA" id="ARBA00022801"/>
    </source>
</evidence>
<dbReference type="PROSITE" id="PS51198">
    <property type="entry name" value="UVRD_HELICASE_ATP_BIND"/>
    <property type="match status" value="1"/>
</dbReference>
<dbReference type="InterPro" id="IPR027417">
    <property type="entry name" value="P-loop_NTPase"/>
</dbReference>
<evidence type="ECO:0000256" key="12">
    <source>
        <dbReference type="PROSITE-ProRule" id="PRU00560"/>
    </source>
</evidence>
<dbReference type="InterPro" id="IPR014016">
    <property type="entry name" value="UvrD-like_ATP-bd"/>
</dbReference>
<organism evidence="15 16">
    <name type="scientific">Kingella pumchi</name>
    <dbReference type="NCBI Taxonomy" id="2779506"/>
    <lineage>
        <taxon>Bacteria</taxon>
        <taxon>Pseudomonadati</taxon>
        <taxon>Pseudomonadota</taxon>
        <taxon>Betaproteobacteria</taxon>
        <taxon>Neisseriales</taxon>
        <taxon>Neisseriaceae</taxon>
        <taxon>Kingella</taxon>
    </lineage>
</organism>
<keyword evidence="7 11" id="KW-0238">DNA-binding</keyword>
<dbReference type="Pfam" id="PF13361">
    <property type="entry name" value="UvrD_C"/>
    <property type="match status" value="1"/>
</dbReference>
<dbReference type="InterPro" id="IPR014017">
    <property type="entry name" value="DNA_helicase_UvrD-like_C"/>
</dbReference>
<evidence type="ECO:0000313" key="15">
    <source>
        <dbReference type="EMBL" id="MCG6504868.1"/>
    </source>
</evidence>
<keyword evidence="3 11" id="KW-0547">Nucleotide-binding</keyword>
<dbReference type="Proteomes" id="UP001298424">
    <property type="component" value="Unassembled WGS sequence"/>
</dbReference>
<dbReference type="Pfam" id="PF00580">
    <property type="entry name" value="UvrD-helicase"/>
    <property type="match status" value="1"/>
</dbReference>
<dbReference type="Gene3D" id="3.40.50.300">
    <property type="entry name" value="P-loop containing nucleotide triphosphate hydrolases"/>
    <property type="match status" value="2"/>
</dbReference>
<dbReference type="SUPFAM" id="SSF52540">
    <property type="entry name" value="P-loop containing nucleoside triphosphate hydrolases"/>
    <property type="match status" value="1"/>
</dbReference>
<keyword evidence="4 11" id="KW-0378">Hydrolase</keyword>
<dbReference type="InterPro" id="IPR000212">
    <property type="entry name" value="DNA_helicase_UvrD/REP"/>
</dbReference>
<comment type="function">
    <text evidence="11">Rep helicase is a single-stranded DNA-dependent ATPase involved in DNA replication; it can initiate unwinding at a nick in the DNA. It binds to the single-stranded DNA and acts in a progressive fashion along the DNA in the 3' to 5' direction.</text>
</comment>
<dbReference type="EMBL" id="JAKOOW010000037">
    <property type="protein sequence ID" value="MCG6504868.1"/>
    <property type="molecule type" value="Genomic_DNA"/>
</dbReference>
<dbReference type="InterPro" id="IPR005752">
    <property type="entry name" value="Helicase_Rep"/>
</dbReference>
<accession>A0ABS9NPY9</accession>
<reference evidence="15 16" key="1">
    <citation type="submission" date="2022-02" db="EMBL/GenBank/DDBJ databases">
        <title>Genome sequence data of Kingella unionensis sp. nov. strain CICC 24913 (CCUG 75125).</title>
        <authorList>
            <person name="Xiao M."/>
        </authorList>
    </citation>
    <scope>NUCLEOTIDE SEQUENCE [LARGE SCALE GENOMIC DNA]</scope>
    <source>
        <strain evidence="15 16">CICC 24913</strain>
    </source>
</reference>
<feature type="binding site" evidence="11">
    <location>
        <position position="275"/>
    </location>
    <ligand>
        <name>ATP</name>
        <dbReference type="ChEBI" id="CHEBI:30616"/>
    </ligand>
</feature>
<comment type="catalytic activity">
    <reaction evidence="9 11">
        <text>Couples ATP hydrolysis with the unwinding of duplex DNA by translocating in the 3'-5' direction.</text>
        <dbReference type="EC" id="5.6.2.4"/>
    </reaction>
</comment>
<evidence type="ECO:0000256" key="3">
    <source>
        <dbReference type="ARBA" id="ARBA00022741"/>
    </source>
</evidence>
<comment type="caution">
    <text evidence="15">The sequence shown here is derived from an EMBL/GenBank/DDBJ whole genome shotgun (WGS) entry which is preliminary data.</text>
</comment>
<feature type="domain" description="UvrD-like helicase ATP-binding" evidence="13">
    <location>
        <begin position="1"/>
        <end position="277"/>
    </location>
</feature>
<comment type="similarity">
    <text evidence="1 11">Belongs to the helicase family. UvrD subfamily.</text>
</comment>
<dbReference type="CDD" id="cd17932">
    <property type="entry name" value="DEXQc_UvrD"/>
    <property type="match status" value="1"/>
</dbReference>
<dbReference type="EC" id="5.6.2.4" evidence="11"/>